<feature type="transmembrane region" description="Helical" evidence="1">
    <location>
        <begin position="116"/>
        <end position="135"/>
    </location>
</feature>
<accession>A0ABD5XB01</accession>
<gene>
    <name evidence="2" type="ORF">ACFQJ7_13700</name>
</gene>
<feature type="transmembrane region" description="Helical" evidence="1">
    <location>
        <begin position="6"/>
        <end position="28"/>
    </location>
</feature>
<evidence type="ECO:0000256" key="1">
    <source>
        <dbReference type="SAM" id="Phobius"/>
    </source>
</evidence>
<dbReference type="RefSeq" id="WP_267637082.1">
    <property type="nucleotide sequence ID" value="NZ_JAODIY010000009.1"/>
</dbReference>
<evidence type="ECO:0000313" key="3">
    <source>
        <dbReference type="Proteomes" id="UP001596414"/>
    </source>
</evidence>
<proteinExistence type="predicted"/>
<dbReference type="EMBL" id="JBHSZQ010000047">
    <property type="protein sequence ID" value="MFC7127064.1"/>
    <property type="molecule type" value="Genomic_DNA"/>
</dbReference>
<name>A0ABD5XB01_9EURY</name>
<keyword evidence="1" id="KW-0812">Transmembrane</keyword>
<comment type="caution">
    <text evidence="2">The sequence shown here is derived from an EMBL/GenBank/DDBJ whole genome shotgun (WGS) entry which is preliminary data.</text>
</comment>
<keyword evidence="1" id="KW-0472">Membrane</keyword>
<organism evidence="2 3">
    <name type="scientific">Halovenus rubra</name>
    <dbReference type="NCBI Taxonomy" id="869890"/>
    <lineage>
        <taxon>Archaea</taxon>
        <taxon>Methanobacteriati</taxon>
        <taxon>Methanobacteriota</taxon>
        <taxon>Stenosarchaea group</taxon>
        <taxon>Halobacteria</taxon>
        <taxon>Halobacteriales</taxon>
        <taxon>Haloarculaceae</taxon>
        <taxon>Halovenus</taxon>
    </lineage>
</organism>
<feature type="transmembrane region" description="Helical" evidence="1">
    <location>
        <begin position="92"/>
        <end position="110"/>
    </location>
</feature>
<reference evidence="2 3" key="1">
    <citation type="journal article" date="2014" name="Int. J. Syst. Evol. Microbiol.">
        <title>Complete genome sequence of Corynebacterium casei LMG S-19264T (=DSM 44701T), isolated from a smear-ripened cheese.</title>
        <authorList>
            <consortium name="US DOE Joint Genome Institute (JGI-PGF)"/>
            <person name="Walter F."/>
            <person name="Albersmeier A."/>
            <person name="Kalinowski J."/>
            <person name="Ruckert C."/>
        </authorList>
    </citation>
    <scope>NUCLEOTIDE SEQUENCE [LARGE SCALE GENOMIC DNA]</scope>
    <source>
        <strain evidence="2 3">CGMCC 4.7215</strain>
    </source>
</reference>
<protein>
    <submittedName>
        <fullName evidence="2">Uncharacterized protein</fullName>
    </submittedName>
</protein>
<feature type="transmembrane region" description="Helical" evidence="1">
    <location>
        <begin position="156"/>
        <end position="175"/>
    </location>
</feature>
<dbReference type="Proteomes" id="UP001596414">
    <property type="component" value="Unassembled WGS sequence"/>
</dbReference>
<keyword evidence="1" id="KW-1133">Transmembrane helix</keyword>
<evidence type="ECO:0000313" key="2">
    <source>
        <dbReference type="EMBL" id="MFC7127064.1"/>
    </source>
</evidence>
<sequence>MLDWLAGFALAIGLLWAVAVFHQLGHYVTGRQIVGIPRADMRIVSHLFPRYLALSGDSGWVSPYEFDRYRECYEQYDSGYKHLERFVAGGELIQALVIVPLSIVLALAGFEAVSAILLVDSIIVTLSYLLVDAYLTNRSGSLSGDFSALWHVSKRVAFFLLLAFLFIHFGAFYFVV</sequence>
<dbReference type="AlphaFoldDB" id="A0ABD5XB01"/>